<dbReference type="AlphaFoldDB" id="A0A5C3MTZ2"/>
<feature type="signal peptide" evidence="1">
    <location>
        <begin position="1"/>
        <end position="16"/>
    </location>
</feature>
<evidence type="ECO:0000313" key="3">
    <source>
        <dbReference type="Proteomes" id="UP000305948"/>
    </source>
</evidence>
<dbReference type="EMBL" id="ML213519">
    <property type="protein sequence ID" value="TFK48497.1"/>
    <property type="molecule type" value="Genomic_DNA"/>
</dbReference>
<organism evidence="2 3">
    <name type="scientific">Heliocybe sulcata</name>
    <dbReference type="NCBI Taxonomy" id="5364"/>
    <lineage>
        <taxon>Eukaryota</taxon>
        <taxon>Fungi</taxon>
        <taxon>Dikarya</taxon>
        <taxon>Basidiomycota</taxon>
        <taxon>Agaricomycotina</taxon>
        <taxon>Agaricomycetes</taxon>
        <taxon>Gloeophyllales</taxon>
        <taxon>Gloeophyllaceae</taxon>
        <taxon>Heliocybe</taxon>
    </lineage>
</organism>
<evidence type="ECO:0000256" key="1">
    <source>
        <dbReference type="SAM" id="SignalP"/>
    </source>
</evidence>
<sequence>MEVFSLLVVRIASVLLRQVPFLFKWQNLLRRPYEVLDTYIVQPRSLGSRMICLNRVCSATWFITWGINLGVAGHRVARH</sequence>
<proteinExistence type="predicted"/>
<keyword evidence="1" id="KW-0732">Signal</keyword>
<keyword evidence="3" id="KW-1185">Reference proteome</keyword>
<protein>
    <recommendedName>
        <fullName evidence="4">Secreted protein</fullName>
    </recommendedName>
</protein>
<gene>
    <name evidence="2" type="ORF">OE88DRAFT_1664343</name>
</gene>
<accession>A0A5C3MTZ2</accession>
<feature type="chain" id="PRO_5023110992" description="Secreted protein" evidence="1">
    <location>
        <begin position="17"/>
        <end position="79"/>
    </location>
</feature>
<reference evidence="2 3" key="1">
    <citation type="journal article" date="2019" name="Nat. Ecol. Evol.">
        <title>Megaphylogeny resolves global patterns of mushroom evolution.</title>
        <authorList>
            <person name="Varga T."/>
            <person name="Krizsan K."/>
            <person name="Foldi C."/>
            <person name="Dima B."/>
            <person name="Sanchez-Garcia M."/>
            <person name="Sanchez-Ramirez S."/>
            <person name="Szollosi G.J."/>
            <person name="Szarkandi J.G."/>
            <person name="Papp V."/>
            <person name="Albert L."/>
            <person name="Andreopoulos W."/>
            <person name="Angelini C."/>
            <person name="Antonin V."/>
            <person name="Barry K.W."/>
            <person name="Bougher N.L."/>
            <person name="Buchanan P."/>
            <person name="Buyck B."/>
            <person name="Bense V."/>
            <person name="Catcheside P."/>
            <person name="Chovatia M."/>
            <person name="Cooper J."/>
            <person name="Damon W."/>
            <person name="Desjardin D."/>
            <person name="Finy P."/>
            <person name="Geml J."/>
            <person name="Haridas S."/>
            <person name="Hughes K."/>
            <person name="Justo A."/>
            <person name="Karasinski D."/>
            <person name="Kautmanova I."/>
            <person name="Kiss B."/>
            <person name="Kocsube S."/>
            <person name="Kotiranta H."/>
            <person name="LaButti K.M."/>
            <person name="Lechner B.E."/>
            <person name="Liimatainen K."/>
            <person name="Lipzen A."/>
            <person name="Lukacs Z."/>
            <person name="Mihaltcheva S."/>
            <person name="Morgado L.N."/>
            <person name="Niskanen T."/>
            <person name="Noordeloos M.E."/>
            <person name="Ohm R.A."/>
            <person name="Ortiz-Santana B."/>
            <person name="Ovrebo C."/>
            <person name="Racz N."/>
            <person name="Riley R."/>
            <person name="Savchenko A."/>
            <person name="Shiryaev A."/>
            <person name="Soop K."/>
            <person name="Spirin V."/>
            <person name="Szebenyi C."/>
            <person name="Tomsovsky M."/>
            <person name="Tulloss R.E."/>
            <person name="Uehling J."/>
            <person name="Grigoriev I.V."/>
            <person name="Vagvolgyi C."/>
            <person name="Papp T."/>
            <person name="Martin F.M."/>
            <person name="Miettinen O."/>
            <person name="Hibbett D.S."/>
            <person name="Nagy L.G."/>
        </authorList>
    </citation>
    <scope>NUCLEOTIDE SEQUENCE [LARGE SCALE GENOMIC DNA]</scope>
    <source>
        <strain evidence="2 3">OMC1185</strain>
    </source>
</reference>
<evidence type="ECO:0000313" key="2">
    <source>
        <dbReference type="EMBL" id="TFK48497.1"/>
    </source>
</evidence>
<name>A0A5C3MTZ2_9AGAM</name>
<dbReference type="Proteomes" id="UP000305948">
    <property type="component" value="Unassembled WGS sequence"/>
</dbReference>
<evidence type="ECO:0008006" key="4">
    <source>
        <dbReference type="Google" id="ProtNLM"/>
    </source>
</evidence>